<dbReference type="Gene3D" id="3.40.50.2000">
    <property type="entry name" value="Glycogen Phosphorylase B"/>
    <property type="match status" value="2"/>
</dbReference>
<keyword evidence="1" id="KW-0328">Glycosyltransferase</keyword>
<gene>
    <name evidence="1" type="ORF">MTP13_17240</name>
</gene>
<dbReference type="GO" id="GO:0016757">
    <property type="term" value="F:glycosyltransferase activity"/>
    <property type="evidence" value="ECO:0007669"/>
    <property type="project" value="UniProtKB-KW"/>
</dbReference>
<dbReference type="RefSeq" id="WP_243568871.1">
    <property type="nucleotide sequence ID" value="NZ_BAAARD010000006.1"/>
</dbReference>
<dbReference type="EC" id="2.4.-.-" evidence="1"/>
<evidence type="ECO:0000313" key="2">
    <source>
        <dbReference type="Proteomes" id="UP000831304"/>
    </source>
</evidence>
<dbReference type="EMBL" id="CP094533">
    <property type="protein sequence ID" value="UOE26031.1"/>
    <property type="molecule type" value="Genomic_DNA"/>
</dbReference>
<keyword evidence="1" id="KW-0808">Transferase</keyword>
<protein>
    <submittedName>
        <fullName evidence="1">Glycosyltransferase</fullName>
        <ecNumber evidence="1">2.4.-.-</ecNumber>
    </submittedName>
</protein>
<organism evidence="1 2">
    <name type="scientific">Agromyces soli</name>
    <dbReference type="NCBI Taxonomy" id="659012"/>
    <lineage>
        <taxon>Bacteria</taxon>
        <taxon>Bacillati</taxon>
        <taxon>Actinomycetota</taxon>
        <taxon>Actinomycetes</taxon>
        <taxon>Micrococcales</taxon>
        <taxon>Microbacteriaceae</taxon>
        <taxon>Agromyces</taxon>
    </lineage>
</organism>
<reference evidence="1 2" key="1">
    <citation type="submission" date="2022-03" db="EMBL/GenBank/DDBJ databases">
        <title>Agromyces sp. isolated from the gut of P. brevitarsis seulensis larvae.</title>
        <authorList>
            <person name="Won M."/>
            <person name="Kwon S.-W."/>
        </authorList>
    </citation>
    <scope>NUCLEOTIDE SEQUENCE [LARGE SCALE GENOMIC DNA]</scope>
    <source>
        <strain evidence="1 2">KACC 16215</strain>
    </source>
</reference>
<proteinExistence type="predicted"/>
<sequence>MSEERAPHLLYVAWGYPPARSGGVYRALATANAFAERGWRVTVLTAERDVFVTGTGIDPTLEPLIDERISVVRLPFSSPAYDVDISRWSYARAAAPEIWATLRNRRDLRRFPERGYGGWREPLERAALELHANDPVDLVVATANPHVDFLAGHRLHTDHGVPYVMDYRDAWQLDVFSGRRLSAPGSAIDQWERRLVESAHEVWFVNEPILDWHRALYPNAAARMHVVANGFEAAFAERLPPVRAGRETGLRLGYIGTISSHVPVEALLAGWRLARERSELLARSELELYGYLDHSGIPNQSVVDAIRDNAEHGVRHLGPVGKATISDTYARLDALLLVLGTGKYVTSGKVFEYAATGIPIASIHDPGNAASDVLRDSPVWFPTPGLGPDEVATTLERAAEAALAQTDDDRRAAQRWASQFERSRQLAPRLAALERAVARNGGSR</sequence>
<name>A0ABY4AW40_9MICO</name>
<dbReference type="Proteomes" id="UP000831304">
    <property type="component" value="Chromosome"/>
</dbReference>
<evidence type="ECO:0000313" key="1">
    <source>
        <dbReference type="EMBL" id="UOE26031.1"/>
    </source>
</evidence>
<dbReference type="SUPFAM" id="SSF53756">
    <property type="entry name" value="UDP-Glycosyltransferase/glycogen phosphorylase"/>
    <property type="match status" value="1"/>
</dbReference>
<keyword evidence="2" id="KW-1185">Reference proteome</keyword>
<accession>A0ABY4AW40</accession>